<evidence type="ECO:0000313" key="2">
    <source>
        <dbReference type="Proteomes" id="UP001148838"/>
    </source>
</evidence>
<keyword evidence="2" id="KW-1185">Reference proteome</keyword>
<dbReference type="EMBL" id="JAJSOF020000013">
    <property type="protein sequence ID" value="KAJ4443457.1"/>
    <property type="molecule type" value="Genomic_DNA"/>
</dbReference>
<gene>
    <name evidence="1" type="ORF">ANN_05126</name>
</gene>
<sequence>MRNEEIRNEVQIEELNQLVKDYQSKGMHHLGRMEKERFPKIAFQYCPKGRRDVGRPRLRWRRLRWAGHAARMGESRNAYRVLVGRPEGKRPLGRPRHRWEDNIKMYLSEVGYDDRDWINLAQDRNRWRAYVRAAMNLRVP</sequence>
<accession>A0ABQ8TA75</accession>
<comment type="caution">
    <text evidence="1">The sequence shown here is derived from an EMBL/GenBank/DDBJ whole genome shotgun (WGS) entry which is preliminary data.</text>
</comment>
<dbReference type="PANTHER" id="PTHR47027">
    <property type="entry name" value="REVERSE TRANSCRIPTASE DOMAIN-CONTAINING PROTEIN"/>
    <property type="match status" value="1"/>
</dbReference>
<proteinExistence type="predicted"/>
<reference evidence="1 2" key="1">
    <citation type="journal article" date="2022" name="Allergy">
        <title>Genome assembly and annotation of Periplaneta americana reveal a comprehensive cockroach allergen profile.</title>
        <authorList>
            <person name="Wang L."/>
            <person name="Xiong Q."/>
            <person name="Saelim N."/>
            <person name="Wang L."/>
            <person name="Nong W."/>
            <person name="Wan A.T."/>
            <person name="Shi M."/>
            <person name="Liu X."/>
            <person name="Cao Q."/>
            <person name="Hui J.H.L."/>
            <person name="Sookrung N."/>
            <person name="Leung T.F."/>
            <person name="Tungtrongchitr A."/>
            <person name="Tsui S.K.W."/>
        </authorList>
    </citation>
    <scope>NUCLEOTIDE SEQUENCE [LARGE SCALE GENOMIC DNA]</scope>
    <source>
        <strain evidence="1">PWHHKU_190912</strain>
    </source>
</reference>
<organism evidence="1 2">
    <name type="scientific">Periplaneta americana</name>
    <name type="common">American cockroach</name>
    <name type="synonym">Blatta americana</name>
    <dbReference type="NCBI Taxonomy" id="6978"/>
    <lineage>
        <taxon>Eukaryota</taxon>
        <taxon>Metazoa</taxon>
        <taxon>Ecdysozoa</taxon>
        <taxon>Arthropoda</taxon>
        <taxon>Hexapoda</taxon>
        <taxon>Insecta</taxon>
        <taxon>Pterygota</taxon>
        <taxon>Neoptera</taxon>
        <taxon>Polyneoptera</taxon>
        <taxon>Dictyoptera</taxon>
        <taxon>Blattodea</taxon>
        <taxon>Blattoidea</taxon>
        <taxon>Blattidae</taxon>
        <taxon>Blattinae</taxon>
        <taxon>Periplaneta</taxon>
    </lineage>
</organism>
<dbReference type="Proteomes" id="UP001148838">
    <property type="component" value="Unassembled WGS sequence"/>
</dbReference>
<protein>
    <submittedName>
        <fullName evidence="1">Uncharacterized protein</fullName>
    </submittedName>
</protein>
<evidence type="ECO:0000313" key="1">
    <source>
        <dbReference type="EMBL" id="KAJ4443457.1"/>
    </source>
</evidence>
<dbReference type="PANTHER" id="PTHR47027:SF20">
    <property type="entry name" value="REVERSE TRANSCRIPTASE-LIKE PROTEIN WITH RNA-DIRECTED DNA POLYMERASE DOMAIN"/>
    <property type="match status" value="1"/>
</dbReference>
<name>A0ABQ8TA75_PERAM</name>